<proteinExistence type="predicted"/>
<evidence type="ECO:0000313" key="2">
    <source>
        <dbReference type="Proteomes" id="UP000054144"/>
    </source>
</evidence>
<reference evidence="1 2" key="1">
    <citation type="journal article" date="2015" name="Fungal Genet. Biol.">
        <title>Evolution of novel wood decay mechanisms in Agaricales revealed by the genome sequences of Fistulina hepatica and Cylindrobasidium torrendii.</title>
        <authorList>
            <person name="Floudas D."/>
            <person name="Held B.W."/>
            <person name="Riley R."/>
            <person name="Nagy L.G."/>
            <person name="Koehler G."/>
            <person name="Ransdell A.S."/>
            <person name="Younus H."/>
            <person name="Chow J."/>
            <person name="Chiniquy J."/>
            <person name="Lipzen A."/>
            <person name="Tritt A."/>
            <person name="Sun H."/>
            <person name="Haridas S."/>
            <person name="LaButti K."/>
            <person name="Ohm R.A."/>
            <person name="Kues U."/>
            <person name="Blanchette R.A."/>
            <person name="Grigoriev I.V."/>
            <person name="Minto R.E."/>
            <person name="Hibbett D.S."/>
        </authorList>
    </citation>
    <scope>NUCLEOTIDE SEQUENCE [LARGE SCALE GENOMIC DNA]</scope>
    <source>
        <strain evidence="1 2">ATCC 64428</strain>
    </source>
</reference>
<name>A0A0D7AMB0_9AGAR</name>
<evidence type="ECO:0008006" key="3">
    <source>
        <dbReference type="Google" id="ProtNLM"/>
    </source>
</evidence>
<dbReference type="AlphaFoldDB" id="A0A0D7AMB0"/>
<gene>
    <name evidence="1" type="ORF">FISHEDRAFT_63806</name>
</gene>
<dbReference type="InterPro" id="IPR053275">
    <property type="entry name" value="Agnestin_monoxygenase"/>
</dbReference>
<dbReference type="OrthoDB" id="432536at2759"/>
<dbReference type="PANTHER" id="PTHR38688:SF1">
    <property type="entry name" value="FAD_NAD(P)-BINDING DOMAIN-CONTAINING PROTEIN"/>
    <property type="match status" value="1"/>
</dbReference>
<accession>A0A0D7AMB0</accession>
<sequence length="386" mass="41734">MSTAPTGGKYEAVVVGGGPGGLTVVGNLLERQITPILWVDAHFRGGRIPKAYREVPSNTKVNLFVAFAEAVSPFKKICDKTPAPNAITSLRQLDQDKGCKLTHAADMCLMLTEGLRRTPGVEMHTGKAVSATLDQVGSTQSSCWNVAIDSRPKVARASRLFLCTGASPVSAPLPASPVQIGLDLALSPTRLAASLPQGASTIAVIGASHSAILVLRNLYNLATTTHSGLHVKWFTRHKLRYAEYMDGWILRDNTGLKLEAAEWARTHLEDESFTVGPYIEKHMCDAGREKAVYEAELPACDFVVQAIGFAADPIPSLTASNGKAIKPVYDYTTSGFTYDDGKTPIPGLYGAGIAWPERVTDLYGNVEYAVGFWKFMKYLKRVSASW</sequence>
<dbReference type="Proteomes" id="UP000054144">
    <property type="component" value="Unassembled WGS sequence"/>
</dbReference>
<organism evidence="1 2">
    <name type="scientific">Fistulina hepatica ATCC 64428</name>
    <dbReference type="NCBI Taxonomy" id="1128425"/>
    <lineage>
        <taxon>Eukaryota</taxon>
        <taxon>Fungi</taxon>
        <taxon>Dikarya</taxon>
        <taxon>Basidiomycota</taxon>
        <taxon>Agaricomycotina</taxon>
        <taxon>Agaricomycetes</taxon>
        <taxon>Agaricomycetidae</taxon>
        <taxon>Agaricales</taxon>
        <taxon>Fistulinaceae</taxon>
        <taxon>Fistulina</taxon>
    </lineage>
</organism>
<dbReference type="InterPro" id="IPR036188">
    <property type="entry name" value="FAD/NAD-bd_sf"/>
</dbReference>
<dbReference type="EMBL" id="KN881643">
    <property type="protein sequence ID" value="KIY52446.1"/>
    <property type="molecule type" value="Genomic_DNA"/>
</dbReference>
<dbReference type="SUPFAM" id="SSF51905">
    <property type="entry name" value="FAD/NAD(P)-binding domain"/>
    <property type="match status" value="1"/>
</dbReference>
<keyword evidence="2" id="KW-1185">Reference proteome</keyword>
<evidence type="ECO:0000313" key="1">
    <source>
        <dbReference type="EMBL" id="KIY52446.1"/>
    </source>
</evidence>
<protein>
    <recommendedName>
        <fullName evidence="3">FAD/NAD(P)-binding domain-containing protein</fullName>
    </recommendedName>
</protein>
<dbReference type="PANTHER" id="PTHR38688">
    <property type="entry name" value="PYR_REDOX_2 DOMAIN-CONTAINING PROTEIN"/>
    <property type="match status" value="1"/>
</dbReference>